<dbReference type="SMART" id="SM00481">
    <property type="entry name" value="POLIIIAc"/>
    <property type="match status" value="1"/>
</dbReference>
<dbReference type="Gene3D" id="3.20.20.140">
    <property type="entry name" value="Metal-dependent hydrolases"/>
    <property type="match status" value="1"/>
</dbReference>
<evidence type="ECO:0000259" key="1">
    <source>
        <dbReference type="SMART" id="SM00481"/>
    </source>
</evidence>
<evidence type="ECO:0000313" key="3">
    <source>
        <dbReference type="Proteomes" id="UP000198688"/>
    </source>
</evidence>
<dbReference type="RefSeq" id="WP_172890556.1">
    <property type="nucleotide sequence ID" value="NZ_BOMJ01000001.1"/>
</dbReference>
<dbReference type="GO" id="GO:0035312">
    <property type="term" value="F:5'-3' DNA exonuclease activity"/>
    <property type="evidence" value="ECO:0007669"/>
    <property type="project" value="TreeGrafter"/>
</dbReference>
<dbReference type="EMBL" id="LT629758">
    <property type="protein sequence ID" value="SDT26967.1"/>
    <property type="molecule type" value="Genomic_DNA"/>
</dbReference>
<proteinExistence type="predicted"/>
<keyword evidence="3" id="KW-1185">Reference proteome</keyword>
<feature type="domain" description="Polymerase/histidinol phosphatase N-terminal" evidence="1">
    <location>
        <begin position="6"/>
        <end position="66"/>
    </location>
</feature>
<dbReference type="GO" id="GO:0004534">
    <property type="term" value="F:5'-3' RNA exonuclease activity"/>
    <property type="evidence" value="ECO:0007669"/>
    <property type="project" value="TreeGrafter"/>
</dbReference>
<dbReference type="SUPFAM" id="SSF89550">
    <property type="entry name" value="PHP domain-like"/>
    <property type="match status" value="1"/>
</dbReference>
<dbReference type="InterPro" id="IPR003141">
    <property type="entry name" value="Pol/His_phosphatase_N"/>
</dbReference>
<reference evidence="2 3" key="1">
    <citation type="submission" date="2016-10" db="EMBL/GenBank/DDBJ databases">
        <authorList>
            <person name="de Groot N.N."/>
        </authorList>
    </citation>
    <scope>NUCLEOTIDE SEQUENCE [LARGE SCALE GENOMIC DNA]</scope>
    <source>
        <strain evidence="2 3">DSM 43941</strain>
    </source>
</reference>
<gene>
    <name evidence="2" type="ORF">SAMN04489716_3071</name>
</gene>
<dbReference type="STRING" id="113562.SAMN04489716_3071"/>
<dbReference type="InterPro" id="IPR052018">
    <property type="entry name" value="PHP_domain"/>
</dbReference>
<dbReference type="CDD" id="cd07432">
    <property type="entry name" value="PHP_HisPPase"/>
    <property type="match status" value="1"/>
</dbReference>
<dbReference type="InterPro" id="IPR016195">
    <property type="entry name" value="Pol/histidinol_Pase-like"/>
</dbReference>
<evidence type="ECO:0000313" key="2">
    <source>
        <dbReference type="EMBL" id="SDT26967.1"/>
    </source>
</evidence>
<name>A0A1H1Z045_9ACTN</name>
<sequence length="257" mass="27608">MRSFRGDCHVHSLKSHGGEMTPAEVVAEARAAGLDFLAVTEHDAPADLADWTGMLVIPGQEVLTPDGHWLSLGSAPDDLRVVAHPFAPYPTGTFRRSFDGFHAIEVWNGRWSSDLPWNADNEAALAAWDHELRQGRRIPAIGNSDTHLPGQIGTPQLVIQAPDLTASAVLTAIRTGACWIAGSADTDLTFTPSSVRVTGVPSGAVTVHTDRGQVLREVLPESGDGVLEWSAGPWPYVRVEVRHPGGHMAALTNPLFR</sequence>
<dbReference type="AlphaFoldDB" id="A0A1H1Z045"/>
<dbReference type="PANTHER" id="PTHR42924:SF3">
    <property type="entry name" value="POLYMERASE_HISTIDINOL PHOSPHATASE N-TERMINAL DOMAIN-CONTAINING PROTEIN"/>
    <property type="match status" value="1"/>
</dbReference>
<dbReference type="Pfam" id="PF13263">
    <property type="entry name" value="PHP_C"/>
    <property type="match status" value="1"/>
</dbReference>
<dbReference type="PANTHER" id="PTHR42924">
    <property type="entry name" value="EXONUCLEASE"/>
    <property type="match status" value="1"/>
</dbReference>
<organism evidence="2 3">
    <name type="scientific">Actinoplanes derwentensis</name>
    <dbReference type="NCBI Taxonomy" id="113562"/>
    <lineage>
        <taxon>Bacteria</taxon>
        <taxon>Bacillati</taxon>
        <taxon>Actinomycetota</taxon>
        <taxon>Actinomycetes</taxon>
        <taxon>Micromonosporales</taxon>
        <taxon>Micromonosporaceae</taxon>
        <taxon>Actinoplanes</taxon>
    </lineage>
</organism>
<protein>
    <submittedName>
        <fullName evidence="2">PHP-associated</fullName>
    </submittedName>
</protein>
<dbReference type="Proteomes" id="UP000198688">
    <property type="component" value="Chromosome I"/>
</dbReference>
<accession>A0A1H1Z045</accession>